<dbReference type="SUPFAM" id="SSF55729">
    <property type="entry name" value="Acyl-CoA N-acyltransferases (Nat)"/>
    <property type="match status" value="1"/>
</dbReference>
<gene>
    <name evidence="7" type="ORF">COU96_00745</name>
</gene>
<evidence type="ECO:0000256" key="4">
    <source>
        <dbReference type="ARBA" id="ARBA00023004"/>
    </source>
</evidence>
<dbReference type="PANTHER" id="PTHR11135">
    <property type="entry name" value="HISTONE ACETYLTRANSFERASE-RELATED"/>
    <property type="match status" value="1"/>
</dbReference>
<reference evidence="8" key="1">
    <citation type="submission" date="2017-09" db="EMBL/GenBank/DDBJ databases">
        <title>Depth-based differentiation of microbial function through sediment-hosted aquifers and enrichment of novel symbionts in the deep terrestrial subsurface.</title>
        <authorList>
            <person name="Probst A.J."/>
            <person name="Ladd B."/>
            <person name="Jarett J.K."/>
            <person name="Geller-Mcgrath D.E."/>
            <person name="Sieber C.M.K."/>
            <person name="Emerson J.B."/>
            <person name="Anantharaman K."/>
            <person name="Thomas B.C."/>
            <person name="Malmstrom R."/>
            <person name="Stieglmeier M."/>
            <person name="Klingl A."/>
            <person name="Woyke T."/>
            <person name="Ryan C.M."/>
            <person name="Banfield J.F."/>
        </authorList>
    </citation>
    <scope>NUCLEOTIDE SEQUENCE [LARGE SCALE GENOMIC DNA]</scope>
</reference>
<dbReference type="PANTHER" id="PTHR11135:SF2">
    <property type="entry name" value="ELONGATOR COMPLEX PROTEIN 3"/>
    <property type="match status" value="1"/>
</dbReference>
<feature type="non-terminal residue" evidence="7">
    <location>
        <position position="1"/>
    </location>
</feature>
<organism evidence="7 8">
    <name type="scientific">Candidatus Shapirobacteria bacterium CG10_big_fil_rev_8_21_14_0_10_38_14</name>
    <dbReference type="NCBI Taxonomy" id="1974483"/>
    <lineage>
        <taxon>Bacteria</taxon>
        <taxon>Candidatus Shapironibacteriota</taxon>
    </lineage>
</organism>
<evidence type="ECO:0000256" key="3">
    <source>
        <dbReference type="ARBA" id="ARBA00022723"/>
    </source>
</evidence>
<dbReference type="EMBL" id="PFEL01000036">
    <property type="protein sequence ID" value="PJE69250.1"/>
    <property type="molecule type" value="Genomic_DNA"/>
</dbReference>
<protein>
    <submittedName>
        <fullName evidence="7">tRNA uridine(34) 5-carboxymethylaminomethyl modification radical SAM/GNAT enzyme Elp3</fullName>
    </submittedName>
</protein>
<dbReference type="GO" id="GO:0051539">
    <property type="term" value="F:4 iron, 4 sulfur cluster binding"/>
    <property type="evidence" value="ECO:0007669"/>
    <property type="project" value="UniProtKB-KW"/>
</dbReference>
<dbReference type="GO" id="GO:0046872">
    <property type="term" value="F:metal ion binding"/>
    <property type="evidence" value="ECO:0007669"/>
    <property type="project" value="UniProtKB-KW"/>
</dbReference>
<sequence length="137" mass="16066">CIRCREVRENYNPKEKLYLFRQNYMASGGKEIFLSFENKNKTKLYSLLRLRITSNNQAIIREVHTYGQLHPINRERFSTISPQHKGLGKKLIKEAEKIAKKEFGLKKISAISGVGVRNYWKQLGYKLENTYMAKIPL</sequence>
<keyword evidence="1" id="KW-0004">4Fe-4S</keyword>
<dbReference type="GO" id="GO:0033588">
    <property type="term" value="C:elongator holoenzyme complex"/>
    <property type="evidence" value="ECO:0007669"/>
    <property type="project" value="TreeGrafter"/>
</dbReference>
<dbReference type="InterPro" id="IPR016181">
    <property type="entry name" value="Acyl_CoA_acyltransferase"/>
</dbReference>
<keyword evidence="2" id="KW-0949">S-adenosyl-L-methionine</keyword>
<feature type="domain" description="N-acetyltransferase" evidence="6">
    <location>
        <begin position="83"/>
        <end position="125"/>
    </location>
</feature>
<evidence type="ECO:0000256" key="2">
    <source>
        <dbReference type="ARBA" id="ARBA00022691"/>
    </source>
</evidence>
<proteinExistence type="predicted"/>
<dbReference type="AlphaFoldDB" id="A0A2M8L5Y3"/>
<dbReference type="InterPro" id="IPR039661">
    <property type="entry name" value="ELP3"/>
</dbReference>
<name>A0A2M8L5Y3_9BACT</name>
<keyword evidence="5" id="KW-0411">Iron-sulfur</keyword>
<dbReference type="GO" id="GO:0016747">
    <property type="term" value="F:acyltransferase activity, transferring groups other than amino-acyl groups"/>
    <property type="evidence" value="ECO:0007669"/>
    <property type="project" value="InterPro"/>
</dbReference>
<comment type="caution">
    <text evidence="7">The sequence shown here is derived from an EMBL/GenBank/DDBJ whole genome shotgun (WGS) entry which is preliminary data.</text>
</comment>
<keyword evidence="4" id="KW-0408">Iron</keyword>
<evidence type="ECO:0000259" key="6">
    <source>
        <dbReference type="Pfam" id="PF00583"/>
    </source>
</evidence>
<accession>A0A2M8L5Y3</accession>
<evidence type="ECO:0000256" key="1">
    <source>
        <dbReference type="ARBA" id="ARBA00022485"/>
    </source>
</evidence>
<dbReference type="InterPro" id="IPR000182">
    <property type="entry name" value="GNAT_dom"/>
</dbReference>
<evidence type="ECO:0000313" key="7">
    <source>
        <dbReference type="EMBL" id="PJE69250.1"/>
    </source>
</evidence>
<evidence type="ECO:0000313" key="8">
    <source>
        <dbReference type="Proteomes" id="UP000229500"/>
    </source>
</evidence>
<keyword evidence="3" id="KW-0479">Metal-binding</keyword>
<dbReference type="Proteomes" id="UP000229500">
    <property type="component" value="Unassembled WGS sequence"/>
</dbReference>
<evidence type="ECO:0000256" key="5">
    <source>
        <dbReference type="ARBA" id="ARBA00023014"/>
    </source>
</evidence>
<dbReference type="Pfam" id="PF00583">
    <property type="entry name" value="Acetyltransf_1"/>
    <property type="match status" value="1"/>
</dbReference>
<dbReference type="Gene3D" id="3.40.630.30">
    <property type="match status" value="1"/>
</dbReference>
<dbReference type="GO" id="GO:0005737">
    <property type="term" value="C:cytoplasm"/>
    <property type="evidence" value="ECO:0007669"/>
    <property type="project" value="TreeGrafter"/>
</dbReference>
<dbReference type="GO" id="GO:0002926">
    <property type="term" value="P:tRNA wobble base 5-methoxycarbonylmethyl-2-thiouridinylation"/>
    <property type="evidence" value="ECO:0007669"/>
    <property type="project" value="TreeGrafter"/>
</dbReference>